<evidence type="ECO:0000313" key="1">
    <source>
        <dbReference type="EMBL" id="JAT20698.1"/>
    </source>
</evidence>
<dbReference type="AlphaFoldDB" id="A0A1B6LAH4"/>
<sequence length="179" mass="20784">VRMRGSPLNSPLLTSLLNAFSLKINVNFSTCCVLWGKTKTLYLTFSCINLHDYAKNTMPLTKSSRTEIQQIRLKQSPFQLEFPELCKSDTSMHPSYTNLKIPYEVICRMRRDAYISYQARLQKAEVGELAMRQIRAWDGVRIDRVFSWGFRPSGLPAVPKVPDPLTPKQRQRLYRILDR</sequence>
<protein>
    <submittedName>
        <fullName evidence="1">Uncharacterized protein</fullName>
    </submittedName>
</protein>
<organism evidence="1">
    <name type="scientific">Graphocephala atropunctata</name>
    <dbReference type="NCBI Taxonomy" id="36148"/>
    <lineage>
        <taxon>Eukaryota</taxon>
        <taxon>Metazoa</taxon>
        <taxon>Ecdysozoa</taxon>
        <taxon>Arthropoda</taxon>
        <taxon>Hexapoda</taxon>
        <taxon>Insecta</taxon>
        <taxon>Pterygota</taxon>
        <taxon>Neoptera</taxon>
        <taxon>Paraneoptera</taxon>
        <taxon>Hemiptera</taxon>
        <taxon>Auchenorrhyncha</taxon>
        <taxon>Membracoidea</taxon>
        <taxon>Cicadellidae</taxon>
        <taxon>Cicadellinae</taxon>
        <taxon>Cicadellini</taxon>
        <taxon>Graphocephala</taxon>
    </lineage>
</organism>
<proteinExistence type="predicted"/>
<feature type="non-terminal residue" evidence="1">
    <location>
        <position position="1"/>
    </location>
</feature>
<dbReference type="InterPro" id="IPR032004">
    <property type="entry name" value="DUF4790"/>
</dbReference>
<dbReference type="Pfam" id="PF16037">
    <property type="entry name" value="DUF4790"/>
    <property type="match status" value="1"/>
</dbReference>
<reference evidence="1" key="1">
    <citation type="submission" date="2015-11" db="EMBL/GenBank/DDBJ databases">
        <title>De novo transcriptome assembly of four potential Pierce s Disease insect vectors from Arizona vineyards.</title>
        <authorList>
            <person name="Tassone E.E."/>
        </authorList>
    </citation>
    <scope>NUCLEOTIDE SEQUENCE</scope>
</reference>
<accession>A0A1B6LAH4</accession>
<name>A0A1B6LAH4_9HEMI</name>
<dbReference type="EMBL" id="GEBQ01019279">
    <property type="protein sequence ID" value="JAT20698.1"/>
    <property type="molecule type" value="Transcribed_RNA"/>
</dbReference>
<gene>
    <name evidence="1" type="ORF">g.54346</name>
</gene>